<evidence type="ECO:0000313" key="1">
    <source>
        <dbReference type="EMBL" id="KAK8219767.1"/>
    </source>
</evidence>
<gene>
    <name evidence="1" type="ORF">M8818_000741</name>
</gene>
<organism evidence="1 2">
    <name type="scientific">Zalaria obscura</name>
    <dbReference type="NCBI Taxonomy" id="2024903"/>
    <lineage>
        <taxon>Eukaryota</taxon>
        <taxon>Fungi</taxon>
        <taxon>Dikarya</taxon>
        <taxon>Ascomycota</taxon>
        <taxon>Pezizomycotina</taxon>
        <taxon>Dothideomycetes</taxon>
        <taxon>Dothideomycetidae</taxon>
        <taxon>Dothideales</taxon>
        <taxon>Zalariaceae</taxon>
        <taxon>Zalaria</taxon>
    </lineage>
</organism>
<dbReference type="Proteomes" id="UP001320706">
    <property type="component" value="Unassembled WGS sequence"/>
</dbReference>
<proteinExistence type="predicted"/>
<sequence>MASPGSEIPPHLAWLYEASNAYPFGTEEQRERERATRDTLTPEDSISCAGRGKALPPNSPPISSVNHGANENCLRTIPCETITSPSAGQQKRLDHLRVRGKALPRYSGFSTVEPPSPLYIPKKNNKDVHVSFVPNPHGGSHSRMTPFTSPFPPRLSSLKRPMPTFDDIEAAGDGFQNLPPRPERTSRASRAFRTSIQGLKHLSLTPGDMFYPPKTLNTGSPTRTSHVLGITSRTAPSTPSQPVELLSMPRLCPQSPKQCPMLPTHQAKVPFVPEPLNGRAAWAHALTAFLVVFNCWGLSTSFGLFQAYYTTTLLPTTSPSAVAWIGSTQLALVFGLGVPVGRLVDVGYFRPLFHGGSVLLVLGVLMTAQCRSWLSLWIVQGVVTGTGMGSVFCAGVVVLMGWFDERRMGIAMGFGAAGSCVGAIVYAVLAQRVLETRGFEWAVRSMALLVAITMIPPNLVFRVRKTVADQDRRRKFSWKWKRHLHVPAMDCKMFTDTSYLLVAGGMFFAFMGVYIAFVFIISYGIDVLSLAPHSAVNLLIFASLANLPGRFLPALISDRCIGPLNTIIPSTLLSSAIVWLWTASNNTHSSLIVIACFYGFVSADGSGDEARKLRMDKMGVKAGGVFSVIGLGCLIGTPIAGALIKYRQDRGLSQPYLGAQVFAGSCLLLGGCFLLAARVAKTGWAAKRA</sequence>
<comment type="caution">
    <text evidence="1">The sequence shown here is derived from an EMBL/GenBank/DDBJ whole genome shotgun (WGS) entry which is preliminary data.</text>
</comment>
<protein>
    <submittedName>
        <fullName evidence="1">Uncharacterized protein</fullName>
    </submittedName>
</protein>
<reference evidence="1" key="1">
    <citation type="submission" date="2024-02" db="EMBL/GenBank/DDBJ databases">
        <title>Metagenome Assembled Genome of Zalaria obscura JY119.</title>
        <authorList>
            <person name="Vighnesh L."/>
            <person name="Jagadeeshwari U."/>
            <person name="Venkata Ramana C."/>
            <person name="Sasikala C."/>
        </authorList>
    </citation>
    <scope>NUCLEOTIDE SEQUENCE</scope>
    <source>
        <strain evidence="1">JY119</strain>
    </source>
</reference>
<dbReference type="EMBL" id="JAMKPW020000003">
    <property type="protein sequence ID" value="KAK8219767.1"/>
    <property type="molecule type" value="Genomic_DNA"/>
</dbReference>
<keyword evidence="2" id="KW-1185">Reference proteome</keyword>
<name>A0ACC3SP76_9PEZI</name>
<accession>A0ACC3SP76</accession>
<evidence type="ECO:0000313" key="2">
    <source>
        <dbReference type="Proteomes" id="UP001320706"/>
    </source>
</evidence>